<comment type="similarity">
    <text evidence="2 8">Belongs to the major facilitator superfamily. Sugar transporter (TC 2.A.1.1) family.</text>
</comment>
<evidence type="ECO:0000256" key="6">
    <source>
        <dbReference type="ARBA" id="ARBA00022989"/>
    </source>
</evidence>
<feature type="transmembrane region" description="Helical" evidence="9">
    <location>
        <begin position="368"/>
        <end position="392"/>
    </location>
</feature>
<protein>
    <submittedName>
        <fullName evidence="11">Major facilitator transporter</fullName>
    </submittedName>
</protein>
<dbReference type="InterPro" id="IPR003663">
    <property type="entry name" value="Sugar/inositol_transpt"/>
</dbReference>
<name>A0A175RK39_9MICO</name>
<feature type="transmembrane region" description="Helical" evidence="9">
    <location>
        <begin position="25"/>
        <end position="46"/>
    </location>
</feature>
<evidence type="ECO:0000313" key="11">
    <source>
        <dbReference type="EMBL" id="KTR04135.1"/>
    </source>
</evidence>
<evidence type="ECO:0000256" key="3">
    <source>
        <dbReference type="ARBA" id="ARBA00022448"/>
    </source>
</evidence>
<feature type="transmembrane region" description="Helical" evidence="9">
    <location>
        <begin position="430"/>
        <end position="452"/>
    </location>
</feature>
<dbReference type="InterPro" id="IPR020846">
    <property type="entry name" value="MFS_dom"/>
</dbReference>
<feature type="transmembrane region" description="Helical" evidence="9">
    <location>
        <begin position="184"/>
        <end position="206"/>
    </location>
</feature>
<keyword evidence="4" id="KW-1003">Cell membrane</keyword>
<feature type="transmembrane region" description="Helical" evidence="9">
    <location>
        <begin position="339"/>
        <end position="362"/>
    </location>
</feature>
<dbReference type="GO" id="GO:0005351">
    <property type="term" value="F:carbohydrate:proton symporter activity"/>
    <property type="evidence" value="ECO:0007669"/>
    <property type="project" value="TreeGrafter"/>
</dbReference>
<feature type="domain" description="Major facilitator superfamily (MFS) profile" evidence="10">
    <location>
        <begin position="28"/>
        <end position="459"/>
    </location>
</feature>
<evidence type="ECO:0000256" key="1">
    <source>
        <dbReference type="ARBA" id="ARBA00004651"/>
    </source>
</evidence>
<dbReference type="SUPFAM" id="SSF103473">
    <property type="entry name" value="MFS general substrate transporter"/>
    <property type="match status" value="1"/>
</dbReference>
<keyword evidence="3 8" id="KW-0813">Transport</keyword>
<feature type="transmembrane region" description="Helical" evidence="9">
    <location>
        <begin position="306"/>
        <end position="327"/>
    </location>
</feature>
<evidence type="ECO:0000256" key="5">
    <source>
        <dbReference type="ARBA" id="ARBA00022692"/>
    </source>
</evidence>
<dbReference type="InterPro" id="IPR047984">
    <property type="entry name" value="XylE-like"/>
</dbReference>
<dbReference type="PANTHER" id="PTHR48022">
    <property type="entry name" value="PLASTIDIC GLUCOSE TRANSPORTER 4"/>
    <property type="match status" value="1"/>
</dbReference>
<dbReference type="InterPro" id="IPR005829">
    <property type="entry name" value="Sugar_transporter_CS"/>
</dbReference>
<comment type="caution">
    <text evidence="11">The sequence shown here is derived from an EMBL/GenBank/DDBJ whole genome shotgun (WGS) entry which is preliminary data.</text>
</comment>
<dbReference type="PROSITE" id="PS50850">
    <property type="entry name" value="MFS"/>
    <property type="match status" value="1"/>
</dbReference>
<dbReference type="Gene3D" id="1.20.1250.20">
    <property type="entry name" value="MFS general substrate transporter like domains"/>
    <property type="match status" value="1"/>
</dbReference>
<gene>
    <name evidence="11" type="ORF">NS184_12670</name>
</gene>
<feature type="transmembrane region" description="Helical" evidence="9">
    <location>
        <begin position="404"/>
        <end position="424"/>
    </location>
</feature>
<dbReference type="Proteomes" id="UP000078252">
    <property type="component" value="Unassembled WGS sequence"/>
</dbReference>
<feature type="transmembrane region" description="Helical" evidence="9">
    <location>
        <begin position="266"/>
        <end position="286"/>
    </location>
</feature>
<feature type="transmembrane region" description="Helical" evidence="9">
    <location>
        <begin position="95"/>
        <end position="118"/>
    </location>
</feature>
<evidence type="ECO:0000256" key="9">
    <source>
        <dbReference type="SAM" id="Phobius"/>
    </source>
</evidence>
<dbReference type="RefSeq" id="WP_058726461.1">
    <property type="nucleotide sequence ID" value="NZ_LDQC01000071.1"/>
</dbReference>
<dbReference type="Pfam" id="PF00083">
    <property type="entry name" value="Sugar_tr"/>
    <property type="match status" value="1"/>
</dbReference>
<reference evidence="11 12" key="1">
    <citation type="journal article" date="2016" name="Front. Microbiol.">
        <title>Genomic Resource of Rice Seed Associated Bacteria.</title>
        <authorList>
            <person name="Midha S."/>
            <person name="Bansal K."/>
            <person name="Sharma S."/>
            <person name="Kumar N."/>
            <person name="Patil P.P."/>
            <person name="Chaudhry V."/>
            <person name="Patil P.B."/>
        </authorList>
    </citation>
    <scope>NUCLEOTIDE SEQUENCE [LARGE SCALE GENOMIC DNA]</scope>
    <source>
        <strain evidence="11 12">NS184</strain>
    </source>
</reference>
<comment type="subcellular location">
    <subcellularLocation>
        <location evidence="1">Cell membrane</location>
        <topology evidence="1">Multi-pass membrane protein</topology>
    </subcellularLocation>
</comment>
<feature type="transmembrane region" description="Helical" evidence="9">
    <location>
        <begin position="158"/>
        <end position="178"/>
    </location>
</feature>
<evidence type="ECO:0000256" key="7">
    <source>
        <dbReference type="ARBA" id="ARBA00023136"/>
    </source>
</evidence>
<organism evidence="11 12">
    <name type="scientific">Curtobacterium luteum</name>
    <dbReference type="NCBI Taxonomy" id="33881"/>
    <lineage>
        <taxon>Bacteria</taxon>
        <taxon>Bacillati</taxon>
        <taxon>Actinomycetota</taxon>
        <taxon>Actinomycetes</taxon>
        <taxon>Micrococcales</taxon>
        <taxon>Microbacteriaceae</taxon>
        <taxon>Curtobacterium</taxon>
    </lineage>
</organism>
<keyword evidence="7 9" id="KW-0472">Membrane</keyword>
<evidence type="ECO:0000256" key="2">
    <source>
        <dbReference type="ARBA" id="ARBA00010992"/>
    </source>
</evidence>
<accession>A0A175RK39</accession>
<dbReference type="InterPro" id="IPR036259">
    <property type="entry name" value="MFS_trans_sf"/>
</dbReference>
<feature type="transmembrane region" description="Helical" evidence="9">
    <location>
        <begin position="124"/>
        <end position="146"/>
    </location>
</feature>
<dbReference type="GO" id="GO:0005886">
    <property type="term" value="C:plasma membrane"/>
    <property type="evidence" value="ECO:0007669"/>
    <property type="project" value="UniProtKB-SubCell"/>
</dbReference>
<dbReference type="STRING" id="33881.NS184_12670"/>
<feature type="transmembrane region" description="Helical" evidence="9">
    <location>
        <begin position="66"/>
        <end position="83"/>
    </location>
</feature>
<dbReference type="NCBIfam" id="TIGR00879">
    <property type="entry name" value="SP"/>
    <property type="match status" value="1"/>
</dbReference>
<dbReference type="PATRIC" id="fig|33881.3.peg.2945"/>
<dbReference type="EMBL" id="LDQC01000071">
    <property type="protein sequence ID" value="KTR04135.1"/>
    <property type="molecule type" value="Genomic_DNA"/>
</dbReference>
<evidence type="ECO:0000313" key="12">
    <source>
        <dbReference type="Proteomes" id="UP000078252"/>
    </source>
</evidence>
<sequence>MVDIKPTAPSVALPPVGTGPHRRRLGVLALVATFGGLLFGYDTGVINGALNPMKAELGLTNFTEGVVTSSLLFGAAVGAMLGGRVADGWGRRKTIILLAVTFFVGTLICVFAPSFGVIVVGRVLLGLAVGGASTVVPVFLAELAPYEIRGSLSGRNELMIVIGQLAAFVVNAIIGSLWGEGGGVWRVMLAVCALPAIALFVGMLRVPESPRWLASKGRNDEALEVLGQIRSKERATAELEDIKRTNELEAKVERQSGWRTLLGNKWLIRIVLIGAGIGVAQQLTGINSIMYYGQTVLIESGFEQQAALIANIAPGVIAVVGGFIAIANMERINRRTTLILGYSLTTLCHFLIGIASMTLVQGNPARPWVILFLVVAFVGSMQTFLNIATWVILSEIFPTQIRALGMGISVFCLWIANAFLGLYFPTIVAATGITGTFFGFAIVGVLALLFIWKFVPESRGRTLEEVEEGVTTGNIFVVDKKRSRA</sequence>
<dbReference type="PRINTS" id="PR00171">
    <property type="entry name" value="SUGRTRNSPORT"/>
</dbReference>
<dbReference type="PROSITE" id="PS00217">
    <property type="entry name" value="SUGAR_TRANSPORT_2"/>
    <property type="match status" value="1"/>
</dbReference>
<dbReference type="CDD" id="cd17359">
    <property type="entry name" value="MFS_XylE_like"/>
    <property type="match status" value="1"/>
</dbReference>
<dbReference type="InterPro" id="IPR050360">
    <property type="entry name" value="MFS_Sugar_Transporters"/>
</dbReference>
<dbReference type="PANTHER" id="PTHR48022:SF2">
    <property type="entry name" value="PLASTIDIC GLUCOSE TRANSPORTER 4"/>
    <property type="match status" value="1"/>
</dbReference>
<dbReference type="InterPro" id="IPR005828">
    <property type="entry name" value="MFS_sugar_transport-like"/>
</dbReference>
<evidence type="ECO:0000256" key="4">
    <source>
        <dbReference type="ARBA" id="ARBA00022475"/>
    </source>
</evidence>
<keyword evidence="6 9" id="KW-1133">Transmembrane helix</keyword>
<dbReference type="PROSITE" id="PS00216">
    <property type="entry name" value="SUGAR_TRANSPORT_1"/>
    <property type="match status" value="1"/>
</dbReference>
<evidence type="ECO:0000256" key="8">
    <source>
        <dbReference type="RuleBase" id="RU003346"/>
    </source>
</evidence>
<keyword evidence="5 9" id="KW-0812">Transmembrane</keyword>
<evidence type="ECO:0000259" key="10">
    <source>
        <dbReference type="PROSITE" id="PS50850"/>
    </source>
</evidence>
<dbReference type="OrthoDB" id="4008739at2"/>
<proteinExistence type="inferred from homology"/>
<dbReference type="AlphaFoldDB" id="A0A175RK39"/>